<accession>A0ABP8XMF6</accession>
<sequence length="99" mass="10618">MVTGGAGGASPDPSEALVQTSGDDPRCGRIGASLRKFCCDRDEGPDGPSAADPVQTRCHLFETNLQILRRDPRRYGYHPVVGAFPLKCDLRYRIVTGGA</sequence>
<evidence type="ECO:0000256" key="1">
    <source>
        <dbReference type="SAM" id="MobiDB-lite"/>
    </source>
</evidence>
<evidence type="ECO:0000313" key="2">
    <source>
        <dbReference type="EMBL" id="GAA4709837.1"/>
    </source>
</evidence>
<keyword evidence="3" id="KW-1185">Reference proteome</keyword>
<reference evidence="3" key="1">
    <citation type="journal article" date="2019" name="Int. J. Syst. Evol. Microbiol.">
        <title>The Global Catalogue of Microorganisms (GCM) 10K type strain sequencing project: providing services to taxonomists for standard genome sequencing and annotation.</title>
        <authorList>
            <consortium name="The Broad Institute Genomics Platform"/>
            <consortium name="The Broad Institute Genome Sequencing Center for Infectious Disease"/>
            <person name="Wu L."/>
            <person name="Ma J."/>
        </authorList>
    </citation>
    <scope>NUCLEOTIDE SEQUENCE [LARGE SCALE GENOMIC DNA]</scope>
    <source>
        <strain evidence="3">JCM 18531</strain>
    </source>
</reference>
<name>A0ABP8XMF6_9ACTN</name>
<gene>
    <name evidence="2" type="ORF">GCM10023349_30950</name>
</gene>
<dbReference type="EMBL" id="BAABKM010000002">
    <property type="protein sequence ID" value="GAA4709837.1"/>
    <property type="molecule type" value="Genomic_DNA"/>
</dbReference>
<organism evidence="2 3">
    <name type="scientific">Nocardioides conyzicola</name>
    <dbReference type="NCBI Taxonomy" id="1651781"/>
    <lineage>
        <taxon>Bacteria</taxon>
        <taxon>Bacillati</taxon>
        <taxon>Actinomycetota</taxon>
        <taxon>Actinomycetes</taxon>
        <taxon>Propionibacteriales</taxon>
        <taxon>Nocardioidaceae</taxon>
        <taxon>Nocardioides</taxon>
    </lineage>
</organism>
<dbReference type="Proteomes" id="UP001499974">
    <property type="component" value="Unassembled WGS sequence"/>
</dbReference>
<proteinExistence type="predicted"/>
<feature type="region of interest" description="Disordered" evidence="1">
    <location>
        <begin position="1"/>
        <end position="24"/>
    </location>
</feature>
<evidence type="ECO:0000313" key="3">
    <source>
        <dbReference type="Proteomes" id="UP001499974"/>
    </source>
</evidence>
<protein>
    <submittedName>
        <fullName evidence="2">Uncharacterized protein</fullName>
    </submittedName>
</protein>
<comment type="caution">
    <text evidence="2">The sequence shown here is derived from an EMBL/GenBank/DDBJ whole genome shotgun (WGS) entry which is preliminary data.</text>
</comment>